<proteinExistence type="predicted"/>
<organism evidence="2 3">
    <name type="scientific">Rhizobium puerariae</name>
    <dbReference type="NCBI Taxonomy" id="1585791"/>
    <lineage>
        <taxon>Bacteria</taxon>
        <taxon>Pseudomonadati</taxon>
        <taxon>Pseudomonadota</taxon>
        <taxon>Alphaproteobacteria</taxon>
        <taxon>Hyphomicrobiales</taxon>
        <taxon>Rhizobiaceae</taxon>
        <taxon>Rhizobium/Agrobacterium group</taxon>
        <taxon>Rhizobium</taxon>
    </lineage>
</organism>
<evidence type="ECO:0000313" key="3">
    <source>
        <dbReference type="Proteomes" id="UP001589692"/>
    </source>
</evidence>
<reference evidence="2 3" key="1">
    <citation type="submission" date="2024-09" db="EMBL/GenBank/DDBJ databases">
        <authorList>
            <person name="Sun Q."/>
            <person name="Mori K."/>
        </authorList>
    </citation>
    <scope>NUCLEOTIDE SEQUENCE [LARGE SCALE GENOMIC DNA]</scope>
    <source>
        <strain evidence="2 3">TBRC 4938</strain>
    </source>
</reference>
<evidence type="ECO:0000259" key="1">
    <source>
        <dbReference type="Pfam" id="PF00557"/>
    </source>
</evidence>
<dbReference type="EMBL" id="JBHMAA010000014">
    <property type="protein sequence ID" value="MFB9949627.1"/>
    <property type="molecule type" value="Genomic_DNA"/>
</dbReference>
<comment type="caution">
    <text evidence="2">The sequence shown here is derived from an EMBL/GenBank/DDBJ whole genome shotgun (WGS) entry which is preliminary data.</text>
</comment>
<feature type="domain" description="Peptidase M24" evidence="1">
    <location>
        <begin position="323"/>
        <end position="536"/>
    </location>
</feature>
<dbReference type="InterPro" id="IPR000994">
    <property type="entry name" value="Pept_M24"/>
</dbReference>
<dbReference type="Gene3D" id="3.90.230.10">
    <property type="entry name" value="Creatinase/methionine aminopeptidase superfamily"/>
    <property type="match status" value="1"/>
</dbReference>
<gene>
    <name evidence="2" type="ORF">ACFFP0_12250</name>
</gene>
<dbReference type="Pfam" id="PF00557">
    <property type="entry name" value="Peptidase_M24"/>
    <property type="match status" value="1"/>
</dbReference>
<protein>
    <submittedName>
        <fullName evidence="2">M24 family metallopeptidase</fullName>
    </submittedName>
</protein>
<dbReference type="InterPro" id="IPR036005">
    <property type="entry name" value="Creatinase/aminopeptidase-like"/>
</dbReference>
<dbReference type="SUPFAM" id="SSF55920">
    <property type="entry name" value="Creatinase/aminopeptidase"/>
    <property type="match status" value="1"/>
</dbReference>
<evidence type="ECO:0000313" key="2">
    <source>
        <dbReference type="EMBL" id="MFB9949627.1"/>
    </source>
</evidence>
<dbReference type="Proteomes" id="UP001589692">
    <property type="component" value="Unassembled WGS sequence"/>
</dbReference>
<keyword evidence="3" id="KW-1185">Reference proteome</keyword>
<accession>A0ABV6AIC8</accession>
<dbReference type="RefSeq" id="WP_377260868.1">
    <property type="nucleotide sequence ID" value="NZ_JBHMAA010000014.1"/>
</dbReference>
<sequence>MTVRLHASLETVLGRLGAEFGEQLTYPGIYRGSRLNVAPVLVEREGVSTVVISEADSDACRVMVPGVGKSVYGRYFDWDKDMAAPVRTFAQAVRDIAGDGTILCEAALPLVRYQALAESGPVELFGMPEPRPLFVYAKKRGEIEAQWLATRDADAAAFAPFVATLRDGARLVDAMTASARGFGPLDALCTEKGFPALYITAPHEVEMFTGLPARAVEQQGMGVLFRPGEAEITIHAEKPILRGDFRHVGTCAGLAQALGNCSHDVIAIQKDHISVGEFASLAQTGIRFEDAAYVIRRWQDRRAGDDAVYFFFAANAVLKGIDAARAFFARNAEGEITERDLVAAYHQGVSRFARHYGFADRVGSYFDIVHSGARTLLPATAGDYPVRVSDRTIKFDMGLTVSDAFGCIRGVSDIARTICAEAEIEALHDRLRNILIDELIPAIRPGMSGAQVHEIGVDLLRPLEAEFRRLGLLPEGKGVDGYLRDCGHTIQRQTISSVYFLPGVGEKVENGMLGCTEYVWPIGDILIAVEDGYLVTPEGGIAFTVEGEG</sequence>
<name>A0ABV6AIC8_9HYPH</name>